<dbReference type="AlphaFoldDB" id="A0A392QST3"/>
<sequence length="81" mass="8763">GSASVMLCNDSTKQSSSSSELQDAEIIYSKDNVAIHPTQFAISGRLKLIKQGPALFMTWIPYKGHNADNGLSDKGSLHLEL</sequence>
<dbReference type="EMBL" id="LXQA010152506">
    <property type="protein sequence ID" value="MCI26305.1"/>
    <property type="molecule type" value="Genomic_DNA"/>
</dbReference>
<accession>A0A392QST3</accession>
<organism evidence="2 3">
    <name type="scientific">Trifolium medium</name>
    <dbReference type="NCBI Taxonomy" id="97028"/>
    <lineage>
        <taxon>Eukaryota</taxon>
        <taxon>Viridiplantae</taxon>
        <taxon>Streptophyta</taxon>
        <taxon>Embryophyta</taxon>
        <taxon>Tracheophyta</taxon>
        <taxon>Spermatophyta</taxon>
        <taxon>Magnoliopsida</taxon>
        <taxon>eudicotyledons</taxon>
        <taxon>Gunneridae</taxon>
        <taxon>Pentapetalae</taxon>
        <taxon>rosids</taxon>
        <taxon>fabids</taxon>
        <taxon>Fabales</taxon>
        <taxon>Fabaceae</taxon>
        <taxon>Papilionoideae</taxon>
        <taxon>50 kb inversion clade</taxon>
        <taxon>NPAAA clade</taxon>
        <taxon>Hologalegina</taxon>
        <taxon>IRL clade</taxon>
        <taxon>Trifolieae</taxon>
        <taxon>Trifolium</taxon>
    </lineage>
</organism>
<evidence type="ECO:0000256" key="1">
    <source>
        <dbReference type="SAM" id="MobiDB-lite"/>
    </source>
</evidence>
<reference evidence="2 3" key="1">
    <citation type="journal article" date="2018" name="Front. Plant Sci.">
        <title>Red Clover (Trifolium pratense) and Zigzag Clover (T. medium) - A Picture of Genomic Similarities and Differences.</title>
        <authorList>
            <person name="Dluhosova J."/>
            <person name="Istvanek J."/>
            <person name="Nedelnik J."/>
            <person name="Repkova J."/>
        </authorList>
    </citation>
    <scope>NUCLEOTIDE SEQUENCE [LARGE SCALE GENOMIC DNA]</scope>
    <source>
        <strain evidence="3">cv. 10/8</strain>
        <tissue evidence="2">Leaf</tissue>
    </source>
</reference>
<name>A0A392QST3_9FABA</name>
<dbReference type="Proteomes" id="UP000265520">
    <property type="component" value="Unassembled WGS sequence"/>
</dbReference>
<feature type="region of interest" description="Disordered" evidence="1">
    <location>
        <begin position="1"/>
        <end position="21"/>
    </location>
</feature>
<comment type="caution">
    <text evidence="2">The sequence shown here is derived from an EMBL/GenBank/DDBJ whole genome shotgun (WGS) entry which is preliminary data.</text>
</comment>
<evidence type="ECO:0000313" key="3">
    <source>
        <dbReference type="Proteomes" id="UP000265520"/>
    </source>
</evidence>
<evidence type="ECO:0000313" key="2">
    <source>
        <dbReference type="EMBL" id="MCI26305.1"/>
    </source>
</evidence>
<keyword evidence="3" id="KW-1185">Reference proteome</keyword>
<feature type="non-terminal residue" evidence="2">
    <location>
        <position position="1"/>
    </location>
</feature>
<dbReference type="Gene3D" id="2.30.29.230">
    <property type="match status" value="1"/>
</dbReference>
<protein>
    <submittedName>
        <fullName evidence="2">TBC1 domain family member 15-like</fullName>
    </submittedName>
</protein>
<feature type="compositionally biased region" description="Polar residues" evidence="1">
    <location>
        <begin position="1"/>
        <end position="14"/>
    </location>
</feature>
<proteinExistence type="predicted"/>